<protein>
    <submittedName>
        <fullName evidence="1">Uncharacterized protein</fullName>
    </submittedName>
</protein>
<evidence type="ECO:0000313" key="2">
    <source>
        <dbReference type="Proteomes" id="UP000075304"/>
    </source>
</evidence>
<dbReference type="Proteomes" id="UP000075304">
    <property type="component" value="Unassembled WGS sequence"/>
</dbReference>
<name>A0A150JT88_HEYCO</name>
<evidence type="ECO:0000313" key="1">
    <source>
        <dbReference type="EMBL" id="KYC60301.1"/>
    </source>
</evidence>
<dbReference type="EMBL" id="LQYI01000173">
    <property type="protein sequence ID" value="KYC60301.1"/>
    <property type="molecule type" value="Genomic_DNA"/>
</dbReference>
<dbReference type="AlphaFoldDB" id="A0A150JT88"/>
<comment type="caution">
    <text evidence="1">The sequence shown here is derived from an EMBL/GenBank/DDBJ whole genome shotgun (WGS) entry which is preliminary data.</text>
</comment>
<accession>A0A150JT88</accession>
<proteinExistence type="predicted"/>
<reference evidence="1 2" key="1">
    <citation type="submission" date="2016-01" db="EMBL/GenBank/DDBJ databases">
        <title>Genome Sequences of Twelve Sporeforming Bacillus Species Isolated from Foods.</title>
        <authorList>
            <person name="Berendsen E.M."/>
            <person name="Wells-Bennik M.H."/>
            <person name="Krawcyk A.O."/>
            <person name="De Jong A."/>
            <person name="Holsappel S."/>
            <person name="Eijlander R.T."/>
            <person name="Kuipers O.P."/>
        </authorList>
    </citation>
    <scope>NUCLEOTIDE SEQUENCE [LARGE SCALE GENOMIC DNA]</scope>
    <source>
        <strain evidence="1 2">B4099</strain>
    </source>
</reference>
<gene>
    <name evidence="1" type="ORF">B4099_0577</name>
</gene>
<organism evidence="1 2">
    <name type="scientific">Heyndrickxia coagulans</name>
    <name type="common">Weizmannia coagulans</name>
    <dbReference type="NCBI Taxonomy" id="1398"/>
    <lineage>
        <taxon>Bacteria</taxon>
        <taxon>Bacillati</taxon>
        <taxon>Bacillota</taxon>
        <taxon>Bacilli</taxon>
        <taxon>Bacillales</taxon>
        <taxon>Bacillaceae</taxon>
        <taxon>Heyndrickxia</taxon>
    </lineage>
</organism>
<sequence length="41" mass="4901">MIFLFKGKILHNVNSTRKSSKYKEMNSSLTIFHRKEVLLNF</sequence>